<keyword evidence="5 13" id="KW-0637">Prenyltransferase</keyword>
<evidence type="ECO:0000256" key="5">
    <source>
        <dbReference type="ARBA" id="ARBA00022602"/>
    </source>
</evidence>
<evidence type="ECO:0000259" key="14">
    <source>
        <dbReference type="Pfam" id="PF00432"/>
    </source>
</evidence>
<dbReference type="Ensembl" id="ENSEBUT00000004669.1">
    <property type="protein sequence ID" value="ENSEBUP00000004244.1"/>
    <property type="gene ID" value="ENSEBUG00000003014.1"/>
</dbReference>
<dbReference type="Pfam" id="PF00432">
    <property type="entry name" value="Prenyltrans"/>
    <property type="match status" value="2"/>
</dbReference>
<evidence type="ECO:0000256" key="2">
    <source>
        <dbReference type="ARBA" id="ARBA00010497"/>
    </source>
</evidence>
<proteinExistence type="inferred from homology"/>
<dbReference type="Proteomes" id="UP000694388">
    <property type="component" value="Unplaced"/>
</dbReference>
<dbReference type="InterPro" id="IPR001330">
    <property type="entry name" value="Prenyltrans"/>
</dbReference>
<evidence type="ECO:0000313" key="15">
    <source>
        <dbReference type="Ensembl" id="ENSEBUP00000004244.1"/>
    </source>
</evidence>
<dbReference type="GO" id="GO:0005968">
    <property type="term" value="C:Rab-protein geranylgeranyltransferase complex"/>
    <property type="evidence" value="ECO:0007669"/>
    <property type="project" value="UniProtKB-UniRule"/>
</dbReference>
<dbReference type="GO" id="GO:0004663">
    <property type="term" value="F:Rab geranylgeranyltransferase activity"/>
    <property type="evidence" value="ECO:0007669"/>
    <property type="project" value="UniProtKB-UniRule"/>
</dbReference>
<feature type="domain" description="Prenyltransferase alpha-alpha toroid" evidence="14">
    <location>
        <begin position="19"/>
        <end position="285"/>
    </location>
</feature>
<sequence length="365" mass="40873">MGAPLNDVHIKTDAPSTLFLDKHADYIASYSAKKDDYEYCMTEYLRMSGVYWGITAMDLTGSLTRMDRESILEFMRHCQHDCGGIGASQGHDPHLLYTLSAVQILTLFDNLNTIDLEKVVEYIRSLQQKDGSFAGDKWGEVDTRFSFCAVATLALLGRLDAIRMEEAVTFVLSCMNFDGGFGCRPGSESHAGQVYCCVGFLTIVGRLHLVNADLLGWWLCERQLPSGGLNGRPEKLPDVCYSWWVLASLRMLGRLCWIDSKRLRTFILACQDEETGGFADRPGDVVGAVDCIRSKTTIQYKNCFPYLYIYSYLSKPCLQVDLFHTLFGLAGLSLLGETQLKPVNPVLCLPEETIQRLGLHLQLLN</sequence>
<dbReference type="GO" id="GO:0046872">
    <property type="term" value="F:metal ion binding"/>
    <property type="evidence" value="ECO:0007669"/>
    <property type="project" value="UniProtKB-KW"/>
</dbReference>
<dbReference type="SUPFAM" id="SSF48239">
    <property type="entry name" value="Terpenoid cyclases/Protein prenyltransferases"/>
    <property type="match status" value="2"/>
</dbReference>
<comment type="function">
    <text evidence="13">Catalyzes the transfer of a geranylgeranyl moiety from geranylgeranyl diphosphate to both cysteines of proteins with the C-terminal sequence -XXCC, -XCXC and -CCXX.</text>
</comment>
<evidence type="ECO:0000256" key="6">
    <source>
        <dbReference type="ARBA" id="ARBA00022679"/>
    </source>
</evidence>
<comment type="function">
    <text evidence="1">Catalyzes the transfer of a geranylgeranyl moiety from geranylgeranyl diphosphate to both cysteines of Rab proteins with the C-terminal sequence -XXCC, -XCXC and -CCXX, such as RAB1A, RAB3A, RAB5A and RAB7A.</text>
</comment>
<protein>
    <recommendedName>
        <fullName evidence="12 13">Geranylgeranyl transferase type-2 subunit beta</fullName>
        <ecNumber evidence="3 13">2.5.1.60</ecNumber>
    </recommendedName>
</protein>
<keyword evidence="8" id="KW-0677">Repeat</keyword>
<evidence type="ECO:0000313" key="16">
    <source>
        <dbReference type="Proteomes" id="UP000694388"/>
    </source>
</evidence>
<feature type="domain" description="Prenyltransferase alpha-alpha toroid" evidence="14">
    <location>
        <begin position="316"/>
        <end position="349"/>
    </location>
</feature>
<reference evidence="15" key="2">
    <citation type="submission" date="2025-09" db="UniProtKB">
        <authorList>
            <consortium name="Ensembl"/>
        </authorList>
    </citation>
    <scope>IDENTIFICATION</scope>
</reference>
<evidence type="ECO:0000256" key="12">
    <source>
        <dbReference type="ARBA" id="ARBA00069127"/>
    </source>
</evidence>
<dbReference type="InterPro" id="IPR008930">
    <property type="entry name" value="Terpenoid_cyclase/PrenylTrfase"/>
</dbReference>
<evidence type="ECO:0000256" key="8">
    <source>
        <dbReference type="ARBA" id="ARBA00022737"/>
    </source>
</evidence>
<dbReference type="InterPro" id="IPR026873">
    <property type="entry name" value="Ptb1"/>
</dbReference>
<dbReference type="PANTHER" id="PTHR11774">
    <property type="entry name" value="GERANYLGERANYL TRANSFERASE TYPE BETA SUBUNIT"/>
    <property type="match status" value="1"/>
</dbReference>
<evidence type="ECO:0000256" key="3">
    <source>
        <dbReference type="ARBA" id="ARBA00012656"/>
    </source>
</evidence>
<evidence type="ECO:0000256" key="11">
    <source>
        <dbReference type="ARBA" id="ARBA00062019"/>
    </source>
</evidence>
<keyword evidence="9 13" id="KW-0862">Zinc</keyword>
<keyword evidence="4" id="KW-0597">Phosphoprotein</keyword>
<dbReference type="InterPro" id="IPR045089">
    <property type="entry name" value="PGGT1B-like"/>
</dbReference>
<comment type="similarity">
    <text evidence="2 13">Belongs to the protein prenyltransferase subunit beta family.</text>
</comment>
<evidence type="ECO:0000256" key="9">
    <source>
        <dbReference type="ARBA" id="ARBA00022833"/>
    </source>
</evidence>
<dbReference type="PANTHER" id="PTHR11774:SF11">
    <property type="entry name" value="GERANYLGERANYL TRANSFERASE TYPE-2 SUBUNIT BETA"/>
    <property type="match status" value="1"/>
</dbReference>
<dbReference type="EC" id="2.5.1.60" evidence="3 13"/>
<dbReference type="GeneTree" id="ENSGT00950000183128"/>
<comment type="catalytic activity">
    <reaction evidence="10 13">
        <text>geranylgeranyl diphosphate + L-cysteinyl-[protein] = S-geranylgeranyl-L-cysteinyl-[protein] + diphosphate</text>
        <dbReference type="Rhea" id="RHEA:21240"/>
        <dbReference type="Rhea" id="RHEA-COMP:10131"/>
        <dbReference type="Rhea" id="RHEA-COMP:11537"/>
        <dbReference type="ChEBI" id="CHEBI:29950"/>
        <dbReference type="ChEBI" id="CHEBI:33019"/>
        <dbReference type="ChEBI" id="CHEBI:57533"/>
        <dbReference type="ChEBI" id="CHEBI:86021"/>
        <dbReference type="EC" id="2.5.1.60"/>
    </reaction>
</comment>
<reference evidence="15" key="1">
    <citation type="submission" date="2025-08" db="UniProtKB">
        <authorList>
            <consortium name="Ensembl"/>
        </authorList>
    </citation>
    <scope>IDENTIFICATION</scope>
</reference>
<name>A0A8C4NBV3_EPTBU</name>
<organism evidence="15 16">
    <name type="scientific">Eptatretus burgeri</name>
    <name type="common">Inshore hagfish</name>
    <dbReference type="NCBI Taxonomy" id="7764"/>
    <lineage>
        <taxon>Eukaryota</taxon>
        <taxon>Metazoa</taxon>
        <taxon>Chordata</taxon>
        <taxon>Craniata</taxon>
        <taxon>Vertebrata</taxon>
        <taxon>Cyclostomata</taxon>
        <taxon>Myxini</taxon>
        <taxon>Myxiniformes</taxon>
        <taxon>Myxinidae</taxon>
        <taxon>Eptatretinae</taxon>
        <taxon>Eptatretus</taxon>
    </lineage>
</organism>
<evidence type="ECO:0000256" key="7">
    <source>
        <dbReference type="ARBA" id="ARBA00022723"/>
    </source>
</evidence>
<evidence type="ECO:0000256" key="1">
    <source>
        <dbReference type="ARBA" id="ARBA00002902"/>
    </source>
</evidence>
<dbReference type="FunFam" id="1.50.10.20:FF:000004">
    <property type="entry name" value="Geranylgeranyl transferase type-2 subunit beta"/>
    <property type="match status" value="1"/>
</dbReference>
<keyword evidence="6 13" id="KW-0808">Transferase</keyword>
<accession>A0A8C4NBV3</accession>
<evidence type="ECO:0000256" key="10">
    <source>
        <dbReference type="ARBA" id="ARBA00047658"/>
    </source>
</evidence>
<dbReference type="Gene3D" id="1.50.10.20">
    <property type="match status" value="1"/>
</dbReference>
<evidence type="ECO:0000256" key="13">
    <source>
        <dbReference type="RuleBase" id="RU365076"/>
    </source>
</evidence>
<dbReference type="CDD" id="cd02894">
    <property type="entry name" value="GGTase-II"/>
    <property type="match status" value="1"/>
</dbReference>
<keyword evidence="16" id="KW-1185">Reference proteome</keyword>
<keyword evidence="7 13" id="KW-0479">Metal-binding</keyword>
<evidence type="ECO:0000256" key="4">
    <source>
        <dbReference type="ARBA" id="ARBA00022553"/>
    </source>
</evidence>
<comment type="subunit">
    <text evidence="11">Heterotrimer composed of RABGGTA, RABGGTB and CHM; within this trimer, RABGGTA and RABGGTB form the catalytic component B, while CHM (component A) mediates peptide substrate binding. The Rab GGTase dimer (RGGT) interacts with CHM (component A) prior to Rab protein binding; the association is stabilized by geranylgeranyl pyrophosphate (GGpp). The CHM:RGGT:Rab complex is destabilized by GGpp. Interaction of RABGGTB with prenylated PTP4A2 precludes its association with RABGGTA and inhibits enzyme activity. Interacts with CHODL. Interacts with non-phosphorylated form of RAB8A; phosphorylation of RAB8A at 'Thr-72' disrupts this interaction.</text>
</comment>
<dbReference type="AlphaFoldDB" id="A0A8C4NBV3"/>
<comment type="cofactor">
    <cofactor evidence="13">
        <name>Zn(2+)</name>
        <dbReference type="ChEBI" id="CHEBI:29105"/>
    </cofactor>
    <text evidence="13">Binds 1 zinc ion per subunit.</text>
</comment>